<protein>
    <submittedName>
        <fullName evidence="2">Uncharacterized protein</fullName>
    </submittedName>
</protein>
<feature type="chain" id="PRO_5035739301" evidence="1">
    <location>
        <begin position="30"/>
        <end position="58"/>
    </location>
</feature>
<feature type="signal peptide" evidence="1">
    <location>
        <begin position="1"/>
        <end position="29"/>
    </location>
</feature>
<name>A0A8T0GLH4_CERPU</name>
<evidence type="ECO:0000313" key="3">
    <source>
        <dbReference type="Proteomes" id="UP000822688"/>
    </source>
</evidence>
<organism evidence="2 3">
    <name type="scientific">Ceratodon purpureus</name>
    <name type="common">Fire moss</name>
    <name type="synonym">Dicranum purpureum</name>
    <dbReference type="NCBI Taxonomy" id="3225"/>
    <lineage>
        <taxon>Eukaryota</taxon>
        <taxon>Viridiplantae</taxon>
        <taxon>Streptophyta</taxon>
        <taxon>Embryophyta</taxon>
        <taxon>Bryophyta</taxon>
        <taxon>Bryophytina</taxon>
        <taxon>Bryopsida</taxon>
        <taxon>Dicranidae</taxon>
        <taxon>Pseudoditrichales</taxon>
        <taxon>Ditrichaceae</taxon>
        <taxon>Ceratodon</taxon>
    </lineage>
</organism>
<accession>A0A8T0GLH4</accession>
<gene>
    <name evidence="2" type="ORF">KC19_10G133300</name>
</gene>
<dbReference type="AlphaFoldDB" id="A0A8T0GLH4"/>
<evidence type="ECO:0000313" key="2">
    <source>
        <dbReference type="EMBL" id="KAG0559843.1"/>
    </source>
</evidence>
<dbReference type="EMBL" id="CM026431">
    <property type="protein sequence ID" value="KAG0559843.1"/>
    <property type="molecule type" value="Genomic_DNA"/>
</dbReference>
<dbReference type="Proteomes" id="UP000822688">
    <property type="component" value="Chromosome 10"/>
</dbReference>
<keyword evidence="3" id="KW-1185">Reference proteome</keyword>
<reference evidence="2" key="1">
    <citation type="submission" date="2020-06" db="EMBL/GenBank/DDBJ databases">
        <title>WGS assembly of Ceratodon purpureus strain R40.</title>
        <authorList>
            <person name="Carey S.B."/>
            <person name="Jenkins J."/>
            <person name="Shu S."/>
            <person name="Lovell J.T."/>
            <person name="Sreedasyam A."/>
            <person name="Maumus F."/>
            <person name="Tiley G.P."/>
            <person name="Fernandez-Pozo N."/>
            <person name="Barry K."/>
            <person name="Chen C."/>
            <person name="Wang M."/>
            <person name="Lipzen A."/>
            <person name="Daum C."/>
            <person name="Saski C.A."/>
            <person name="Payton A.C."/>
            <person name="Mcbreen J.C."/>
            <person name="Conrad R.E."/>
            <person name="Kollar L.M."/>
            <person name="Olsson S."/>
            <person name="Huttunen S."/>
            <person name="Landis J.B."/>
            <person name="Wickett N.J."/>
            <person name="Johnson M.G."/>
            <person name="Rensing S.A."/>
            <person name="Grimwood J."/>
            <person name="Schmutz J."/>
            <person name="Mcdaniel S.F."/>
        </authorList>
    </citation>
    <scope>NUCLEOTIDE SEQUENCE</scope>
    <source>
        <strain evidence="2">R40</strain>
    </source>
</reference>
<keyword evidence="1" id="KW-0732">Signal</keyword>
<comment type="caution">
    <text evidence="2">The sequence shown here is derived from an EMBL/GenBank/DDBJ whole genome shotgun (WGS) entry which is preliminary data.</text>
</comment>
<evidence type="ECO:0000256" key="1">
    <source>
        <dbReference type="SAM" id="SignalP"/>
    </source>
</evidence>
<sequence>MRHSSSALKRLSILMLCSSINVQSNGCEGAMLVAMNKQSSPEVGINNHFRIYNSRRIT</sequence>
<proteinExistence type="predicted"/>